<dbReference type="SUPFAM" id="SSF46785">
    <property type="entry name" value="Winged helix' DNA-binding domain"/>
    <property type="match status" value="1"/>
</dbReference>
<dbReference type="PANTHER" id="PTHR34580">
    <property type="match status" value="1"/>
</dbReference>
<name>A0A1D8K537_9GAMM</name>
<dbReference type="PROSITE" id="PS51000">
    <property type="entry name" value="HTH_DEOR_2"/>
    <property type="match status" value="1"/>
</dbReference>
<keyword evidence="5" id="KW-1185">Reference proteome</keyword>
<dbReference type="Proteomes" id="UP000095342">
    <property type="component" value="Chromosome"/>
</dbReference>
<dbReference type="EMBL" id="CP017448">
    <property type="protein sequence ID" value="AOV16070.1"/>
    <property type="molecule type" value="Genomic_DNA"/>
</dbReference>
<evidence type="ECO:0000256" key="2">
    <source>
        <dbReference type="ARBA" id="ARBA00023163"/>
    </source>
</evidence>
<dbReference type="InterPro" id="IPR001034">
    <property type="entry name" value="DeoR_HTH"/>
</dbReference>
<dbReference type="InterPro" id="IPR026881">
    <property type="entry name" value="WYL_dom"/>
</dbReference>
<evidence type="ECO:0000259" key="3">
    <source>
        <dbReference type="PROSITE" id="PS51000"/>
    </source>
</evidence>
<dbReference type="InterPro" id="IPR036388">
    <property type="entry name" value="WH-like_DNA-bd_sf"/>
</dbReference>
<dbReference type="PANTHER" id="PTHR34580:SF3">
    <property type="entry name" value="PROTEIN PAFB"/>
    <property type="match status" value="1"/>
</dbReference>
<keyword evidence="4" id="KW-0238">DNA-binding</keyword>
<dbReference type="PROSITE" id="PS52050">
    <property type="entry name" value="WYL"/>
    <property type="match status" value="1"/>
</dbReference>
<dbReference type="InterPro" id="IPR013196">
    <property type="entry name" value="HTH_11"/>
</dbReference>
<dbReference type="AlphaFoldDB" id="A0A1D8K537"/>
<dbReference type="Gene3D" id="1.10.10.10">
    <property type="entry name" value="Winged helix-like DNA-binding domain superfamily/Winged helix DNA-binding domain"/>
    <property type="match status" value="1"/>
</dbReference>
<sequence length="239" mass="26964">MRRADRLFKIVLLLGRGRVVTARRMAEELEVSERTIYRDVADLISAGAPIDGEAGVGYRMRAGYQVPPLMFDGDELEALALGAAMVRAWADPELAKAADRVQAKIDAVLPNHLRGRWDRETLLAPDFFIAPETVTGMAELRRAIDRRLMVHLAYRRDGGESTERVVWPLGLAFWGLKWTLGAWCELRGDFRTFRLDRIQGLHVLPSQFPDLYGRRFEDYVAHARERSSPGGEACRRSGG</sequence>
<dbReference type="InterPro" id="IPR036390">
    <property type="entry name" value="WH_DNA-bd_sf"/>
</dbReference>
<dbReference type="InterPro" id="IPR051534">
    <property type="entry name" value="CBASS_pafABC_assoc_protein"/>
</dbReference>
<dbReference type="GO" id="GO:0003700">
    <property type="term" value="F:DNA-binding transcription factor activity"/>
    <property type="evidence" value="ECO:0007669"/>
    <property type="project" value="InterPro"/>
</dbReference>
<dbReference type="KEGG" id="aaeo:BJI67_02400"/>
<feature type="domain" description="HTH deoR-type" evidence="3">
    <location>
        <begin position="3"/>
        <end position="66"/>
    </location>
</feature>
<reference evidence="4 5" key="1">
    <citation type="submission" date="2016-09" db="EMBL/GenBank/DDBJ databases">
        <title>Acidihalobacter prosperus V6 (DSM14174).</title>
        <authorList>
            <person name="Khaleque H.N."/>
            <person name="Ramsay J.P."/>
            <person name="Murphy R.J.T."/>
            <person name="Kaksonen A.H."/>
            <person name="Boxall N.J."/>
            <person name="Watkin E.L.J."/>
        </authorList>
    </citation>
    <scope>NUCLEOTIDE SEQUENCE [LARGE SCALE GENOMIC DNA]</scope>
    <source>
        <strain evidence="4 5">V6</strain>
    </source>
</reference>
<proteinExistence type="predicted"/>
<keyword evidence="2" id="KW-0804">Transcription</keyword>
<evidence type="ECO:0000256" key="1">
    <source>
        <dbReference type="ARBA" id="ARBA00023015"/>
    </source>
</evidence>
<evidence type="ECO:0000313" key="4">
    <source>
        <dbReference type="EMBL" id="AOV16070.1"/>
    </source>
</evidence>
<gene>
    <name evidence="4" type="ORF">BJI67_02400</name>
</gene>
<keyword evidence="1" id="KW-0805">Transcription regulation</keyword>
<dbReference type="RefSeq" id="WP_070071666.1">
    <property type="nucleotide sequence ID" value="NZ_CP017448.1"/>
</dbReference>
<accession>A0A1D8K537</accession>
<dbReference type="Pfam" id="PF13280">
    <property type="entry name" value="WYL"/>
    <property type="match status" value="1"/>
</dbReference>
<evidence type="ECO:0000313" key="5">
    <source>
        <dbReference type="Proteomes" id="UP000095342"/>
    </source>
</evidence>
<organism evidence="4 5">
    <name type="scientific">Acidihalobacter aeolianus</name>
    <dbReference type="NCBI Taxonomy" id="2792603"/>
    <lineage>
        <taxon>Bacteria</taxon>
        <taxon>Pseudomonadati</taxon>
        <taxon>Pseudomonadota</taxon>
        <taxon>Gammaproteobacteria</taxon>
        <taxon>Chromatiales</taxon>
        <taxon>Ectothiorhodospiraceae</taxon>
        <taxon>Acidihalobacter</taxon>
    </lineage>
</organism>
<protein>
    <submittedName>
        <fullName evidence="4">DNA-binding transcriptional regulator</fullName>
    </submittedName>
</protein>
<dbReference type="GO" id="GO:0003677">
    <property type="term" value="F:DNA binding"/>
    <property type="evidence" value="ECO:0007669"/>
    <property type="project" value="UniProtKB-KW"/>
</dbReference>
<dbReference type="Pfam" id="PF08279">
    <property type="entry name" value="HTH_11"/>
    <property type="match status" value="1"/>
</dbReference>